<sequence>MSLKKVTLVGVWVQASGNVGAAVLPELLKSDLDLTILSREGSSAIFPPGAKVVRTDYSEDSLIKVLVGQDAVVSMLPIVALGEQQKIVEAAIKAGVKRFIPSEYGSDSASDEVIAAVPFFQPKKAHLDWLASKEDVLSWTAIITGPFFDWGLKLGMTGFNLATKTATLVDGGKTRFTASNTAQIGRAIVAVLQYSDETKNQLVFTESFTTTQLEVLASLEKLTGEKWKTVEVSSQAIREDGFSKLGKGEIMEGGAAVIMALVLGEGGLEDHTHVKGGIWNDRLGLKTESIDETVKSVLSLWC</sequence>
<dbReference type="Pfam" id="PF05368">
    <property type="entry name" value="NmrA"/>
    <property type="match status" value="1"/>
</dbReference>
<name>A0A135RUT6_9PEZI</name>
<feature type="domain" description="NmrA-like" evidence="3">
    <location>
        <begin position="13"/>
        <end position="237"/>
    </location>
</feature>
<reference evidence="4 5" key="1">
    <citation type="submission" date="2014-02" db="EMBL/GenBank/DDBJ databases">
        <title>The genome sequence of Colletotrichum simmondsii CBS122122.</title>
        <authorList>
            <person name="Baroncelli R."/>
            <person name="Thon M.R."/>
        </authorList>
    </citation>
    <scope>NUCLEOTIDE SEQUENCE [LARGE SCALE GENOMIC DNA]</scope>
    <source>
        <strain evidence="4 5">CBS122122</strain>
    </source>
</reference>
<dbReference type="EMBL" id="JFBX01000828">
    <property type="protein sequence ID" value="KXH27298.1"/>
    <property type="molecule type" value="Genomic_DNA"/>
</dbReference>
<keyword evidence="2" id="KW-0560">Oxidoreductase</keyword>
<dbReference type="CDD" id="cd05259">
    <property type="entry name" value="PCBER_SDR_a"/>
    <property type="match status" value="1"/>
</dbReference>
<evidence type="ECO:0000259" key="3">
    <source>
        <dbReference type="Pfam" id="PF05368"/>
    </source>
</evidence>
<evidence type="ECO:0000256" key="1">
    <source>
        <dbReference type="ARBA" id="ARBA00022857"/>
    </source>
</evidence>
<evidence type="ECO:0000313" key="5">
    <source>
        <dbReference type="Proteomes" id="UP000070328"/>
    </source>
</evidence>
<organism evidence="4 5">
    <name type="scientific">Colletotrichum simmondsii</name>
    <dbReference type="NCBI Taxonomy" id="703756"/>
    <lineage>
        <taxon>Eukaryota</taxon>
        <taxon>Fungi</taxon>
        <taxon>Dikarya</taxon>
        <taxon>Ascomycota</taxon>
        <taxon>Pezizomycotina</taxon>
        <taxon>Sordariomycetes</taxon>
        <taxon>Hypocreomycetidae</taxon>
        <taxon>Glomerellales</taxon>
        <taxon>Glomerellaceae</taxon>
        <taxon>Colletotrichum</taxon>
        <taxon>Colletotrichum acutatum species complex</taxon>
    </lineage>
</organism>
<gene>
    <name evidence="4" type="ORF">CSIM01_02582</name>
</gene>
<dbReference type="Gene3D" id="3.40.50.720">
    <property type="entry name" value="NAD(P)-binding Rossmann-like Domain"/>
    <property type="match status" value="1"/>
</dbReference>
<dbReference type="InterPro" id="IPR008030">
    <property type="entry name" value="NmrA-like"/>
</dbReference>
<keyword evidence="1" id="KW-0521">NADP</keyword>
<dbReference type="PANTHER" id="PTHR47706:SF9">
    <property type="entry name" value="NMRA-LIKE DOMAIN-CONTAINING PROTEIN-RELATED"/>
    <property type="match status" value="1"/>
</dbReference>
<accession>A0A135RUT6</accession>
<proteinExistence type="predicted"/>
<dbReference type="GO" id="GO:0016491">
    <property type="term" value="F:oxidoreductase activity"/>
    <property type="evidence" value="ECO:0007669"/>
    <property type="project" value="UniProtKB-KW"/>
</dbReference>
<dbReference type="Gene3D" id="3.90.25.10">
    <property type="entry name" value="UDP-galactose 4-epimerase, domain 1"/>
    <property type="match status" value="1"/>
</dbReference>
<dbReference type="Proteomes" id="UP000070328">
    <property type="component" value="Unassembled WGS sequence"/>
</dbReference>
<dbReference type="SUPFAM" id="SSF51735">
    <property type="entry name" value="NAD(P)-binding Rossmann-fold domains"/>
    <property type="match status" value="1"/>
</dbReference>
<protein>
    <submittedName>
        <fullName evidence="4">Isoflavone reductase</fullName>
    </submittedName>
</protein>
<comment type="caution">
    <text evidence="4">The sequence shown here is derived from an EMBL/GenBank/DDBJ whole genome shotgun (WGS) entry which is preliminary data.</text>
</comment>
<dbReference type="AlphaFoldDB" id="A0A135RUT6"/>
<evidence type="ECO:0000256" key="2">
    <source>
        <dbReference type="ARBA" id="ARBA00023002"/>
    </source>
</evidence>
<dbReference type="InterPro" id="IPR051609">
    <property type="entry name" value="NmrA/Isoflavone_reductase-like"/>
</dbReference>
<evidence type="ECO:0000313" key="4">
    <source>
        <dbReference type="EMBL" id="KXH27298.1"/>
    </source>
</evidence>
<keyword evidence="5" id="KW-1185">Reference proteome</keyword>
<dbReference type="PANTHER" id="PTHR47706">
    <property type="entry name" value="NMRA-LIKE FAMILY PROTEIN"/>
    <property type="match status" value="1"/>
</dbReference>
<dbReference type="InterPro" id="IPR036291">
    <property type="entry name" value="NAD(P)-bd_dom_sf"/>
</dbReference>
<dbReference type="OrthoDB" id="9984533at2759"/>
<dbReference type="InterPro" id="IPR045312">
    <property type="entry name" value="PCBER-like"/>
</dbReference>